<evidence type="ECO:0000256" key="5">
    <source>
        <dbReference type="ARBA" id="ARBA00022737"/>
    </source>
</evidence>
<keyword evidence="7" id="KW-1133">Transmembrane helix</keyword>
<dbReference type="OrthoDB" id="756301at2759"/>
<evidence type="ECO:0000256" key="10">
    <source>
        <dbReference type="PROSITE-ProRule" id="PRU00282"/>
    </source>
</evidence>
<evidence type="ECO:0000256" key="3">
    <source>
        <dbReference type="ARBA" id="ARBA00022448"/>
    </source>
</evidence>
<dbReference type="EMBL" id="BEYU01000078">
    <property type="protein sequence ID" value="GBG30567.1"/>
    <property type="molecule type" value="Genomic_DNA"/>
</dbReference>
<accession>A0A2R5GI52</accession>
<evidence type="ECO:0000256" key="1">
    <source>
        <dbReference type="ARBA" id="ARBA00004448"/>
    </source>
</evidence>
<dbReference type="Pfam" id="PF00153">
    <property type="entry name" value="Mito_carr"/>
    <property type="match status" value="3"/>
</dbReference>
<feature type="repeat" description="Solcar" evidence="10">
    <location>
        <begin position="248"/>
        <end position="333"/>
    </location>
</feature>
<evidence type="ECO:0000256" key="8">
    <source>
        <dbReference type="ARBA" id="ARBA00023128"/>
    </source>
</evidence>
<dbReference type="FunFam" id="1.50.40.10:FF:000009">
    <property type="entry name" value="Mitochondrial 2-oxoglutarate/malate carrier protein"/>
    <property type="match status" value="1"/>
</dbReference>
<dbReference type="SUPFAM" id="SSF103506">
    <property type="entry name" value="Mitochondrial carrier"/>
    <property type="match status" value="1"/>
</dbReference>
<feature type="repeat" description="Solcar" evidence="10">
    <location>
        <begin position="148"/>
        <end position="239"/>
    </location>
</feature>
<dbReference type="InterPro" id="IPR023395">
    <property type="entry name" value="MCP_dom_sf"/>
</dbReference>
<evidence type="ECO:0000256" key="4">
    <source>
        <dbReference type="ARBA" id="ARBA00022692"/>
    </source>
</evidence>
<dbReference type="PANTHER" id="PTHR45618">
    <property type="entry name" value="MITOCHONDRIAL DICARBOXYLATE CARRIER-RELATED"/>
    <property type="match status" value="1"/>
</dbReference>
<comment type="similarity">
    <text evidence="2 11">Belongs to the mitochondrial carrier (TC 2.A.29) family.</text>
</comment>
<dbReference type="Proteomes" id="UP000241890">
    <property type="component" value="Unassembled WGS sequence"/>
</dbReference>
<evidence type="ECO:0000256" key="9">
    <source>
        <dbReference type="ARBA" id="ARBA00023136"/>
    </source>
</evidence>
<dbReference type="GO" id="GO:0005743">
    <property type="term" value="C:mitochondrial inner membrane"/>
    <property type="evidence" value="ECO:0007669"/>
    <property type="project" value="UniProtKB-SubCell"/>
</dbReference>
<evidence type="ECO:0000313" key="12">
    <source>
        <dbReference type="EMBL" id="GBG30567.1"/>
    </source>
</evidence>
<dbReference type="FunCoup" id="A0A2R5GI52">
    <property type="interactions" value="316"/>
</dbReference>
<organism evidence="12 13">
    <name type="scientific">Hondaea fermentalgiana</name>
    <dbReference type="NCBI Taxonomy" id="2315210"/>
    <lineage>
        <taxon>Eukaryota</taxon>
        <taxon>Sar</taxon>
        <taxon>Stramenopiles</taxon>
        <taxon>Bigyra</taxon>
        <taxon>Labyrinthulomycetes</taxon>
        <taxon>Thraustochytrida</taxon>
        <taxon>Thraustochytriidae</taxon>
        <taxon>Hondaea</taxon>
    </lineage>
</organism>
<proteinExistence type="inferred from homology"/>
<comment type="subcellular location">
    <subcellularLocation>
        <location evidence="1">Mitochondrion inner membrane</location>
        <topology evidence="1">Multi-pass membrane protein</topology>
    </subcellularLocation>
</comment>
<keyword evidence="13" id="KW-1185">Reference proteome</keyword>
<keyword evidence="8" id="KW-0496">Mitochondrion</keyword>
<dbReference type="InterPro" id="IPR050391">
    <property type="entry name" value="Mito_Metabolite_Transporter"/>
</dbReference>
<dbReference type="Gene3D" id="1.50.40.10">
    <property type="entry name" value="Mitochondrial carrier domain"/>
    <property type="match status" value="1"/>
</dbReference>
<name>A0A2R5GI52_9STRA</name>
<keyword evidence="3 11" id="KW-0813">Transport</keyword>
<dbReference type="InterPro" id="IPR018108">
    <property type="entry name" value="MCP_transmembrane"/>
</dbReference>
<keyword evidence="6" id="KW-0999">Mitochondrion inner membrane</keyword>
<evidence type="ECO:0000256" key="6">
    <source>
        <dbReference type="ARBA" id="ARBA00022792"/>
    </source>
</evidence>
<gene>
    <name evidence="12" type="ORF">FCC1311_067872</name>
</gene>
<keyword evidence="4 10" id="KW-0812">Transmembrane</keyword>
<dbReference type="PROSITE" id="PS50920">
    <property type="entry name" value="SOLCAR"/>
    <property type="match status" value="3"/>
</dbReference>
<evidence type="ECO:0000256" key="11">
    <source>
        <dbReference type="RuleBase" id="RU000488"/>
    </source>
</evidence>
<reference evidence="12 13" key="1">
    <citation type="submission" date="2017-12" db="EMBL/GenBank/DDBJ databases">
        <title>Sequencing, de novo assembly and annotation of complete genome of a new Thraustochytrid species, strain FCC1311.</title>
        <authorList>
            <person name="Sedici K."/>
            <person name="Godart F."/>
            <person name="Aiese Cigliano R."/>
            <person name="Sanseverino W."/>
            <person name="Barakat M."/>
            <person name="Ortet P."/>
            <person name="Marechal E."/>
            <person name="Cagnac O."/>
            <person name="Amato A."/>
        </authorList>
    </citation>
    <scope>NUCLEOTIDE SEQUENCE [LARGE SCALE GENOMIC DNA]</scope>
</reference>
<sequence length="340" mass="36489">MQGREDVRAAYMPPGLQAEAMTLQKRRQQVVALSAAAAPAAPVAETKKTIPTGVRFLFGTVSAVTATFFTHPVDVVKYHLQLAGKGGNAAAPTTTIGAGQDILKRQGPSGLYKGLTASMMRQVSYGTTRLGIYTTLMEKFAAPDGSPPPLAEKLAFSMVAGGVGAFVGNPFDLSLVRMAADSSLPEAQRRNYAGVMDAVSQIVRKEGFTSLWIGAGPTISRCIILNMAQLTTYSQAKEELLKTSFFNDNIWCHLASSMISGFVATAASLPFDVAKTRVQNAAKGEYAGMADCIMQTARHEGFLSLWKGFTPAYLRLAPQTVLVFVILEQLSNSYKRLFLS</sequence>
<evidence type="ECO:0000256" key="2">
    <source>
        <dbReference type="ARBA" id="ARBA00006375"/>
    </source>
</evidence>
<evidence type="ECO:0000313" key="13">
    <source>
        <dbReference type="Proteomes" id="UP000241890"/>
    </source>
</evidence>
<evidence type="ECO:0000256" key="7">
    <source>
        <dbReference type="ARBA" id="ARBA00022989"/>
    </source>
</evidence>
<dbReference type="AlphaFoldDB" id="A0A2R5GI52"/>
<keyword evidence="9 10" id="KW-0472">Membrane</keyword>
<protein>
    <submittedName>
        <fullName evidence="12">Mitochondrial 2-oxoglutarate/malate carrier protein</fullName>
    </submittedName>
</protein>
<comment type="caution">
    <text evidence="12">The sequence shown here is derived from an EMBL/GenBank/DDBJ whole genome shotgun (WGS) entry which is preliminary data.</text>
</comment>
<dbReference type="InParanoid" id="A0A2R5GI52"/>
<feature type="repeat" description="Solcar" evidence="10">
    <location>
        <begin position="50"/>
        <end position="139"/>
    </location>
</feature>
<keyword evidence="5" id="KW-0677">Repeat</keyword>